<feature type="domain" description="Integrase DNA-binding" evidence="3">
    <location>
        <begin position="3"/>
        <end position="58"/>
    </location>
</feature>
<dbReference type="EMBL" id="FPIW01000073">
    <property type="protein sequence ID" value="SFW70625.1"/>
    <property type="molecule type" value="Genomic_DNA"/>
</dbReference>
<dbReference type="PANTHER" id="PTHR30629">
    <property type="entry name" value="PROPHAGE INTEGRASE"/>
    <property type="match status" value="1"/>
</dbReference>
<evidence type="ECO:0000259" key="3">
    <source>
        <dbReference type="Pfam" id="PF13356"/>
    </source>
</evidence>
<dbReference type="InterPro" id="IPR038488">
    <property type="entry name" value="Integrase_DNA-bd_sf"/>
</dbReference>
<proteinExistence type="inferred from homology"/>
<keyword evidence="2" id="KW-0229">DNA integration</keyword>
<comment type="caution">
    <text evidence="4">The sequence shown here is derived from an EMBL/GenBank/DDBJ whole genome shotgun (WGS) entry which is preliminary data.</text>
</comment>
<evidence type="ECO:0000256" key="2">
    <source>
        <dbReference type="ARBA" id="ARBA00022908"/>
    </source>
</evidence>
<sequence>MPLTDIQIRSLKATDKEQKHFDGGGLYLSIPKTGRKLWRMAYRFDQKTKLLSFGEVPHHHAQRCAAAQG</sequence>
<dbReference type="Gene3D" id="3.30.160.390">
    <property type="entry name" value="Integrase, DNA-binding domain"/>
    <property type="match status" value="1"/>
</dbReference>
<organism evidence="4 5">
    <name type="scientific">Desulfovibrio desulfuricans</name>
    <dbReference type="NCBI Taxonomy" id="876"/>
    <lineage>
        <taxon>Bacteria</taxon>
        <taxon>Pseudomonadati</taxon>
        <taxon>Thermodesulfobacteriota</taxon>
        <taxon>Desulfovibrionia</taxon>
        <taxon>Desulfovibrionales</taxon>
        <taxon>Desulfovibrionaceae</taxon>
        <taxon>Desulfovibrio</taxon>
    </lineage>
</organism>
<dbReference type="InterPro" id="IPR050808">
    <property type="entry name" value="Phage_Integrase"/>
</dbReference>
<evidence type="ECO:0000313" key="4">
    <source>
        <dbReference type="EMBL" id="SFW70625.1"/>
    </source>
</evidence>
<name>A0AA94HUY4_DESDE</name>
<protein>
    <recommendedName>
        <fullName evidence="3">Integrase DNA-binding domain-containing protein</fullName>
    </recommendedName>
</protein>
<dbReference type="AlphaFoldDB" id="A0AA94HUY4"/>
<dbReference type="PANTHER" id="PTHR30629:SF2">
    <property type="entry name" value="PROPHAGE INTEGRASE INTS-RELATED"/>
    <property type="match status" value="1"/>
</dbReference>
<dbReference type="Proteomes" id="UP000182680">
    <property type="component" value="Unassembled WGS sequence"/>
</dbReference>
<gene>
    <name evidence="4" type="ORF">SAMN02910291_02622</name>
</gene>
<dbReference type="RefSeq" id="WP_072312457.1">
    <property type="nucleotide sequence ID" value="NZ_FPIW01000073.1"/>
</dbReference>
<evidence type="ECO:0000256" key="1">
    <source>
        <dbReference type="ARBA" id="ARBA00008857"/>
    </source>
</evidence>
<comment type="similarity">
    <text evidence="1">Belongs to the 'phage' integrase family.</text>
</comment>
<dbReference type="GO" id="GO:0015074">
    <property type="term" value="P:DNA integration"/>
    <property type="evidence" value="ECO:0007669"/>
    <property type="project" value="UniProtKB-KW"/>
</dbReference>
<reference evidence="5" key="1">
    <citation type="submission" date="2016-11" db="EMBL/GenBank/DDBJ databases">
        <authorList>
            <person name="Jaros S."/>
            <person name="Januszkiewicz K."/>
            <person name="Wedrychowicz H."/>
        </authorList>
    </citation>
    <scope>NUCLEOTIDE SEQUENCE [LARGE SCALE GENOMIC DNA]</scope>
    <source>
        <strain evidence="5">DSM 7057</strain>
    </source>
</reference>
<dbReference type="InterPro" id="IPR025166">
    <property type="entry name" value="Integrase_DNA_bind_dom"/>
</dbReference>
<accession>A0AA94HUY4</accession>
<evidence type="ECO:0000313" key="5">
    <source>
        <dbReference type="Proteomes" id="UP000182680"/>
    </source>
</evidence>
<dbReference type="Pfam" id="PF13356">
    <property type="entry name" value="Arm-DNA-bind_3"/>
    <property type="match status" value="1"/>
</dbReference>